<sequence>MATALQVAVVGVGNMGSQLATRLMRAGFHCNLVASHQAEAQELARSLNAIRTRTCGKVSAAESIQSGLQGASLVLSCLPNRAVVTSVVAAAMKSSNLMPGTVWVDATSSDPKTSRDLASVLQKDNVTFMDCAVSGGPAGAAKGTLTAMIGGYREAQAASADIALSAIRSFAHHVVHTGPVGSGHAVKAVNNALLATNLWATSEGLALLSREGVDPAAALSAINYSSGRSWVGIQRFPDHILNGRFDYGFALDLLAKDVRTAVGLAGSQGATSLPVLSHIQELTERAALDLGSNADHTCIAHSVERSMGVTLRSSGGILPPPTKKGFSSAAGGVTRILPEGIEMCVFDMAGTVIDEGGIVYDTLKEVMRGDGLVFTEAEFDAWHGANKEEVIAHFVKLAGDGDGATQDTRTARLYALFQERIKDAYFNSVGKIAAIDGAPEVFVALRKHGIKVCLNTGYPRDIADGLISRMGYADLIDASTCAEEVGMGRPAPYMIHSLMRKTGVMRASGVAKFGDTQRDMEEGVNAGVGVKIGVLSGADNEETLMKSGATLVVPSVKSLLEELK</sequence>
<reference evidence="3 4" key="1">
    <citation type="journal article" date="2015" name="Genome Biol. Evol.">
        <title>Comparative Genomics of a Bacterivorous Green Alga Reveals Evolutionary Causalities and Consequences of Phago-Mixotrophic Mode of Nutrition.</title>
        <authorList>
            <person name="Burns J.A."/>
            <person name="Paasch A."/>
            <person name="Narechania A."/>
            <person name="Kim E."/>
        </authorList>
    </citation>
    <scope>NUCLEOTIDE SEQUENCE [LARGE SCALE GENOMIC DNA]</scope>
    <source>
        <strain evidence="3 4">PLY_AMNH</strain>
    </source>
</reference>
<feature type="domain" description="6-phosphogluconate dehydrogenase NADP-binding" evidence="1">
    <location>
        <begin position="6"/>
        <end position="162"/>
    </location>
</feature>
<dbReference type="InterPro" id="IPR036412">
    <property type="entry name" value="HAD-like_sf"/>
</dbReference>
<dbReference type="InterPro" id="IPR013328">
    <property type="entry name" value="6PGD_dom2"/>
</dbReference>
<dbReference type="PANTHER" id="PTHR43060:SF15">
    <property type="entry name" value="3-HYDROXYISOBUTYRATE DEHYDROGENASE-LIKE 1, MITOCHONDRIAL-RELATED"/>
    <property type="match status" value="1"/>
</dbReference>
<dbReference type="SFLD" id="SFLDS00003">
    <property type="entry name" value="Haloacid_Dehalogenase"/>
    <property type="match status" value="1"/>
</dbReference>
<dbReference type="InterPro" id="IPR023214">
    <property type="entry name" value="HAD_sf"/>
</dbReference>
<feature type="domain" description="3-hydroxyisobutyrate dehydrogenase-like NAD-binding" evidence="2">
    <location>
        <begin position="181"/>
        <end position="300"/>
    </location>
</feature>
<protein>
    <recommendedName>
        <fullName evidence="5">3-hydroxyisobutyrate dehydrogenase</fullName>
    </recommendedName>
</protein>
<organism evidence="3 4">
    <name type="scientific">Cymbomonas tetramitiformis</name>
    <dbReference type="NCBI Taxonomy" id="36881"/>
    <lineage>
        <taxon>Eukaryota</taxon>
        <taxon>Viridiplantae</taxon>
        <taxon>Chlorophyta</taxon>
        <taxon>Pyramimonadophyceae</taxon>
        <taxon>Pyramimonadales</taxon>
        <taxon>Pyramimonadaceae</taxon>
        <taxon>Cymbomonas</taxon>
    </lineage>
</organism>
<dbReference type="InterPro" id="IPR008927">
    <property type="entry name" value="6-PGluconate_DH-like_C_sf"/>
</dbReference>
<gene>
    <name evidence="3" type="ORF">CYMTET_50551</name>
</gene>
<dbReference type="InterPro" id="IPR036291">
    <property type="entry name" value="NAD(P)-bd_dom_sf"/>
</dbReference>
<dbReference type="Gene3D" id="3.40.50.1000">
    <property type="entry name" value="HAD superfamily/HAD-like"/>
    <property type="match status" value="1"/>
</dbReference>
<dbReference type="AlphaFoldDB" id="A0AAE0BMW4"/>
<dbReference type="GO" id="GO:0051287">
    <property type="term" value="F:NAD binding"/>
    <property type="evidence" value="ECO:0007669"/>
    <property type="project" value="InterPro"/>
</dbReference>
<dbReference type="Gene3D" id="1.10.150.240">
    <property type="entry name" value="Putative phosphatase, domain 2"/>
    <property type="match status" value="1"/>
</dbReference>
<keyword evidence="4" id="KW-1185">Reference proteome</keyword>
<comment type="caution">
    <text evidence="3">The sequence shown here is derived from an EMBL/GenBank/DDBJ whole genome shotgun (WGS) entry which is preliminary data.</text>
</comment>
<dbReference type="Gene3D" id="1.10.1040.10">
    <property type="entry name" value="N-(1-d-carboxylethyl)-l-norvaline Dehydrogenase, domain 2"/>
    <property type="match status" value="1"/>
</dbReference>
<dbReference type="SUPFAM" id="SSF51735">
    <property type="entry name" value="NAD(P)-binding Rossmann-fold domains"/>
    <property type="match status" value="1"/>
</dbReference>
<dbReference type="Proteomes" id="UP001190700">
    <property type="component" value="Unassembled WGS sequence"/>
</dbReference>
<evidence type="ECO:0000313" key="4">
    <source>
        <dbReference type="Proteomes" id="UP001190700"/>
    </source>
</evidence>
<dbReference type="EMBL" id="LGRX02033885">
    <property type="protein sequence ID" value="KAK3239531.1"/>
    <property type="molecule type" value="Genomic_DNA"/>
</dbReference>
<evidence type="ECO:0000313" key="3">
    <source>
        <dbReference type="EMBL" id="KAK3239531.1"/>
    </source>
</evidence>
<name>A0AAE0BMW4_9CHLO</name>
<proteinExistence type="predicted"/>
<dbReference type="Pfam" id="PF00702">
    <property type="entry name" value="Hydrolase"/>
    <property type="match status" value="1"/>
</dbReference>
<dbReference type="InterPro" id="IPR029154">
    <property type="entry name" value="HIBADH-like_NADP-bd"/>
</dbReference>
<dbReference type="SUPFAM" id="SSF48179">
    <property type="entry name" value="6-phosphogluconate dehydrogenase C-terminal domain-like"/>
    <property type="match status" value="1"/>
</dbReference>
<dbReference type="Pfam" id="PF14833">
    <property type="entry name" value="NAD_binding_11"/>
    <property type="match status" value="1"/>
</dbReference>
<dbReference type="Gene3D" id="3.40.50.720">
    <property type="entry name" value="NAD(P)-binding Rossmann-like Domain"/>
    <property type="match status" value="1"/>
</dbReference>
<dbReference type="SUPFAM" id="SSF56784">
    <property type="entry name" value="HAD-like"/>
    <property type="match status" value="1"/>
</dbReference>
<evidence type="ECO:0008006" key="5">
    <source>
        <dbReference type="Google" id="ProtNLM"/>
    </source>
</evidence>
<accession>A0AAE0BMW4</accession>
<dbReference type="InterPro" id="IPR006115">
    <property type="entry name" value="6PGDH_NADP-bd"/>
</dbReference>
<dbReference type="SFLD" id="SFLDG01129">
    <property type="entry name" value="C1.5:_HAD__Beta-PGM__Phosphata"/>
    <property type="match status" value="1"/>
</dbReference>
<dbReference type="Pfam" id="PF03446">
    <property type="entry name" value="NAD_binding_2"/>
    <property type="match status" value="1"/>
</dbReference>
<evidence type="ECO:0000259" key="1">
    <source>
        <dbReference type="Pfam" id="PF03446"/>
    </source>
</evidence>
<dbReference type="PANTHER" id="PTHR43060">
    <property type="entry name" value="3-HYDROXYISOBUTYRATE DEHYDROGENASE-LIKE 1, MITOCHONDRIAL-RELATED"/>
    <property type="match status" value="1"/>
</dbReference>
<dbReference type="InterPro" id="IPR023198">
    <property type="entry name" value="PGP-like_dom2"/>
</dbReference>
<dbReference type="GO" id="GO:0050661">
    <property type="term" value="F:NADP binding"/>
    <property type="evidence" value="ECO:0007669"/>
    <property type="project" value="InterPro"/>
</dbReference>
<evidence type="ECO:0000259" key="2">
    <source>
        <dbReference type="Pfam" id="PF14833"/>
    </source>
</evidence>